<dbReference type="InterPro" id="IPR012336">
    <property type="entry name" value="Thioredoxin-like_fold"/>
</dbReference>
<name>A0A3B0UM65_9ZZZZ</name>
<gene>
    <name evidence="2" type="ORF">MNBD_CPR01-24</name>
</gene>
<dbReference type="InterPro" id="IPR005243">
    <property type="entry name" value="THIRX-like_proc"/>
</dbReference>
<proteinExistence type="predicted"/>
<dbReference type="Gene3D" id="3.40.30.10">
    <property type="entry name" value="Glutaredoxin"/>
    <property type="match status" value="1"/>
</dbReference>
<dbReference type="PANTHER" id="PTHR36450:SF1">
    <property type="entry name" value="THIOREDOXIN"/>
    <property type="match status" value="1"/>
</dbReference>
<reference evidence="2" key="1">
    <citation type="submission" date="2018-06" db="EMBL/GenBank/DDBJ databases">
        <authorList>
            <person name="Zhirakovskaya E."/>
        </authorList>
    </citation>
    <scope>NUCLEOTIDE SEQUENCE</scope>
</reference>
<dbReference type="Pfam" id="PF13192">
    <property type="entry name" value="Thioredoxin_3"/>
    <property type="match status" value="1"/>
</dbReference>
<accession>A0A3B0UM65</accession>
<evidence type="ECO:0000313" key="2">
    <source>
        <dbReference type="EMBL" id="VAW31858.1"/>
    </source>
</evidence>
<dbReference type="NCBIfam" id="TIGR00412">
    <property type="entry name" value="redox_disulf_2"/>
    <property type="match status" value="1"/>
</dbReference>
<feature type="domain" description="Thioredoxin-like fold" evidence="1">
    <location>
        <begin position="5"/>
        <end position="77"/>
    </location>
</feature>
<evidence type="ECO:0000259" key="1">
    <source>
        <dbReference type="Pfam" id="PF13192"/>
    </source>
</evidence>
<dbReference type="AlphaFoldDB" id="A0A3B0UM65"/>
<organism evidence="2">
    <name type="scientific">hydrothermal vent metagenome</name>
    <dbReference type="NCBI Taxonomy" id="652676"/>
    <lineage>
        <taxon>unclassified sequences</taxon>
        <taxon>metagenomes</taxon>
        <taxon>ecological metagenomes</taxon>
    </lineage>
</organism>
<dbReference type="SUPFAM" id="SSF52833">
    <property type="entry name" value="Thioredoxin-like"/>
    <property type="match status" value="1"/>
</dbReference>
<dbReference type="InterPro" id="IPR036249">
    <property type="entry name" value="Thioredoxin-like_sf"/>
</dbReference>
<dbReference type="PANTHER" id="PTHR36450">
    <property type="entry name" value="THIOREDOXIN"/>
    <property type="match status" value="1"/>
</dbReference>
<protein>
    <recommendedName>
        <fullName evidence="1">Thioredoxin-like fold domain-containing protein</fullName>
    </recommendedName>
</protein>
<sequence length="84" mass="9102">MTKQNIKVLGSGCATCETLYNKVLAVAKEIEPTTEVEYSTDISKIVELGAMSSPVFAINDKIITAGRIPDDEEIKTAILENSKI</sequence>
<dbReference type="EMBL" id="UOEV01000004">
    <property type="protein sequence ID" value="VAW31858.1"/>
    <property type="molecule type" value="Genomic_DNA"/>
</dbReference>